<dbReference type="Proteomes" id="UP001162891">
    <property type="component" value="Chromosome"/>
</dbReference>
<gene>
    <name evidence="1" type="ORF">AMOR_08370</name>
</gene>
<keyword evidence="2" id="KW-1185">Reference proteome</keyword>
<dbReference type="EMBL" id="AP025591">
    <property type="protein sequence ID" value="BDG01841.1"/>
    <property type="molecule type" value="Genomic_DNA"/>
</dbReference>
<proteinExistence type="predicted"/>
<evidence type="ECO:0000313" key="2">
    <source>
        <dbReference type="Proteomes" id="UP001162891"/>
    </source>
</evidence>
<name>A0ABM7WQV6_9BACT</name>
<reference evidence="2" key="1">
    <citation type="journal article" date="2022" name="Int. J. Syst. Evol. Microbiol.">
        <title>Anaeromyxobacter oryzae sp. nov., Anaeromyxobacter diazotrophicus sp. nov. and Anaeromyxobacter paludicola sp. nov., isolated from paddy soils.</title>
        <authorList>
            <person name="Itoh H."/>
            <person name="Xu Z."/>
            <person name="Mise K."/>
            <person name="Masuda Y."/>
            <person name="Ushijima N."/>
            <person name="Hayakawa C."/>
            <person name="Shiratori Y."/>
            <person name="Senoo K."/>
        </authorList>
    </citation>
    <scope>NUCLEOTIDE SEQUENCE [LARGE SCALE GENOMIC DNA]</scope>
    <source>
        <strain evidence="2">Red232</strain>
    </source>
</reference>
<accession>A0ABM7WQV6</accession>
<organism evidence="1 2">
    <name type="scientific">Anaeromyxobacter oryzae</name>
    <dbReference type="NCBI Taxonomy" id="2918170"/>
    <lineage>
        <taxon>Bacteria</taxon>
        <taxon>Pseudomonadati</taxon>
        <taxon>Myxococcota</taxon>
        <taxon>Myxococcia</taxon>
        <taxon>Myxococcales</taxon>
        <taxon>Cystobacterineae</taxon>
        <taxon>Anaeromyxobacteraceae</taxon>
        <taxon>Anaeromyxobacter</taxon>
    </lineage>
</organism>
<evidence type="ECO:0000313" key="1">
    <source>
        <dbReference type="EMBL" id="BDG01841.1"/>
    </source>
</evidence>
<dbReference type="SUPFAM" id="SSF48452">
    <property type="entry name" value="TPR-like"/>
    <property type="match status" value="1"/>
</dbReference>
<sequence>MALAIAAAACASGSRFERTRPREVLVEVLPRSAEVLLDGKPVGRGPGTFPAASRDLGGHTVAFRAPGFVPEELVLPAGDVAGARLGAALRPEGFPGPPLDLEDAPGLAAAAEFLGDQGDAADARDYAERAAMVDPRLAEAHRALGDARARLGDGAGAAESWGEYLRLAPAAEDAAAVEARIEQARSGGGDPAAR</sequence>
<dbReference type="Gene3D" id="1.25.40.10">
    <property type="entry name" value="Tetratricopeptide repeat domain"/>
    <property type="match status" value="1"/>
</dbReference>
<evidence type="ECO:0008006" key="3">
    <source>
        <dbReference type="Google" id="ProtNLM"/>
    </source>
</evidence>
<dbReference type="InterPro" id="IPR011990">
    <property type="entry name" value="TPR-like_helical_dom_sf"/>
</dbReference>
<protein>
    <recommendedName>
        <fullName evidence="3">PEGA domain-containing protein</fullName>
    </recommendedName>
</protein>